<dbReference type="AlphaFoldDB" id="A0AAN6T9N4"/>
<evidence type="ECO:0000313" key="2">
    <source>
        <dbReference type="Proteomes" id="UP001302812"/>
    </source>
</evidence>
<protein>
    <submittedName>
        <fullName evidence="1">Uncharacterized protein</fullName>
    </submittedName>
</protein>
<accession>A0AAN6T9N4</accession>
<dbReference type="EMBL" id="MU853353">
    <property type="protein sequence ID" value="KAK4109948.1"/>
    <property type="molecule type" value="Genomic_DNA"/>
</dbReference>
<keyword evidence="2" id="KW-1185">Reference proteome</keyword>
<organism evidence="1 2">
    <name type="scientific">Canariomyces notabilis</name>
    <dbReference type="NCBI Taxonomy" id="2074819"/>
    <lineage>
        <taxon>Eukaryota</taxon>
        <taxon>Fungi</taxon>
        <taxon>Dikarya</taxon>
        <taxon>Ascomycota</taxon>
        <taxon>Pezizomycotina</taxon>
        <taxon>Sordariomycetes</taxon>
        <taxon>Sordariomycetidae</taxon>
        <taxon>Sordariales</taxon>
        <taxon>Chaetomiaceae</taxon>
        <taxon>Canariomyces</taxon>
    </lineage>
</organism>
<proteinExistence type="predicted"/>
<gene>
    <name evidence="1" type="ORF">N656DRAFT_310773</name>
</gene>
<dbReference type="GeneID" id="89933321"/>
<evidence type="ECO:0000313" key="1">
    <source>
        <dbReference type="EMBL" id="KAK4109948.1"/>
    </source>
</evidence>
<sequence>MQRAGRRAKDNSGGTSLALGAVHLVFQTLATFFNTWQSQASHTCRCKHAQSIIHCGRSTRIHGTLSLRFVPCWAGWAMCLHLDGGLTEGRGPTTAGPLLQEIRGRFCILVPCSWSGRYFHAPKY</sequence>
<comment type="caution">
    <text evidence="1">The sequence shown here is derived from an EMBL/GenBank/DDBJ whole genome shotgun (WGS) entry which is preliminary data.</text>
</comment>
<dbReference type="Proteomes" id="UP001302812">
    <property type="component" value="Unassembled WGS sequence"/>
</dbReference>
<reference evidence="1" key="2">
    <citation type="submission" date="2023-05" db="EMBL/GenBank/DDBJ databases">
        <authorList>
            <consortium name="Lawrence Berkeley National Laboratory"/>
            <person name="Steindorff A."/>
            <person name="Hensen N."/>
            <person name="Bonometti L."/>
            <person name="Westerberg I."/>
            <person name="Brannstrom I.O."/>
            <person name="Guillou S."/>
            <person name="Cros-Aarteil S."/>
            <person name="Calhoun S."/>
            <person name="Haridas S."/>
            <person name="Kuo A."/>
            <person name="Mondo S."/>
            <person name="Pangilinan J."/>
            <person name="Riley R."/>
            <person name="Labutti K."/>
            <person name="Andreopoulos B."/>
            <person name="Lipzen A."/>
            <person name="Chen C."/>
            <person name="Yanf M."/>
            <person name="Daum C."/>
            <person name="Ng V."/>
            <person name="Clum A."/>
            <person name="Ohm R."/>
            <person name="Martin F."/>
            <person name="Silar P."/>
            <person name="Natvig D."/>
            <person name="Lalanne C."/>
            <person name="Gautier V."/>
            <person name="Ament-Velasquez S.L."/>
            <person name="Kruys A."/>
            <person name="Hutchinson M.I."/>
            <person name="Powell A.J."/>
            <person name="Barry K."/>
            <person name="Miller A.N."/>
            <person name="Grigoriev I.V."/>
            <person name="Debuchy R."/>
            <person name="Gladieux P."/>
            <person name="Thoren M.H."/>
            <person name="Johannesson H."/>
        </authorList>
    </citation>
    <scope>NUCLEOTIDE SEQUENCE</scope>
    <source>
        <strain evidence="1">CBS 508.74</strain>
    </source>
</reference>
<reference evidence="1" key="1">
    <citation type="journal article" date="2023" name="Mol. Phylogenet. Evol.">
        <title>Genome-scale phylogeny and comparative genomics of the fungal order Sordariales.</title>
        <authorList>
            <person name="Hensen N."/>
            <person name="Bonometti L."/>
            <person name="Westerberg I."/>
            <person name="Brannstrom I.O."/>
            <person name="Guillou S."/>
            <person name="Cros-Aarteil S."/>
            <person name="Calhoun S."/>
            <person name="Haridas S."/>
            <person name="Kuo A."/>
            <person name="Mondo S."/>
            <person name="Pangilinan J."/>
            <person name="Riley R."/>
            <person name="LaButti K."/>
            <person name="Andreopoulos B."/>
            <person name="Lipzen A."/>
            <person name="Chen C."/>
            <person name="Yan M."/>
            <person name="Daum C."/>
            <person name="Ng V."/>
            <person name="Clum A."/>
            <person name="Steindorff A."/>
            <person name="Ohm R.A."/>
            <person name="Martin F."/>
            <person name="Silar P."/>
            <person name="Natvig D.O."/>
            <person name="Lalanne C."/>
            <person name="Gautier V."/>
            <person name="Ament-Velasquez S.L."/>
            <person name="Kruys A."/>
            <person name="Hutchinson M.I."/>
            <person name="Powell A.J."/>
            <person name="Barry K."/>
            <person name="Miller A.N."/>
            <person name="Grigoriev I.V."/>
            <person name="Debuchy R."/>
            <person name="Gladieux P."/>
            <person name="Hiltunen Thoren M."/>
            <person name="Johannesson H."/>
        </authorList>
    </citation>
    <scope>NUCLEOTIDE SEQUENCE</scope>
    <source>
        <strain evidence="1">CBS 508.74</strain>
    </source>
</reference>
<name>A0AAN6T9N4_9PEZI</name>
<dbReference type="RefSeq" id="XP_064667518.1">
    <property type="nucleotide sequence ID" value="XM_064809198.1"/>
</dbReference>